<feature type="region of interest" description="Disordered" evidence="1">
    <location>
        <begin position="1104"/>
        <end position="1143"/>
    </location>
</feature>
<feature type="region of interest" description="Disordered" evidence="1">
    <location>
        <begin position="69"/>
        <end position="102"/>
    </location>
</feature>
<dbReference type="Proteomes" id="UP000221165">
    <property type="component" value="Unassembled WGS sequence"/>
</dbReference>
<dbReference type="RefSeq" id="XP_067923971.1">
    <property type="nucleotide sequence ID" value="XM_068064051.1"/>
</dbReference>
<feature type="compositionally biased region" description="Acidic residues" evidence="1">
    <location>
        <begin position="1377"/>
        <end position="1388"/>
    </location>
</feature>
<dbReference type="GO" id="GO:0044389">
    <property type="term" value="F:ubiquitin-like protein ligase binding"/>
    <property type="evidence" value="ECO:0007669"/>
    <property type="project" value="TreeGrafter"/>
</dbReference>
<feature type="compositionally biased region" description="Basic and acidic residues" evidence="1">
    <location>
        <begin position="315"/>
        <end position="339"/>
    </location>
</feature>
<evidence type="ECO:0000313" key="3">
    <source>
        <dbReference type="Proteomes" id="UP000221165"/>
    </source>
</evidence>
<dbReference type="EMBL" id="MIGC01001741">
    <property type="protein sequence ID" value="PHJ22294.1"/>
    <property type="molecule type" value="Genomic_DNA"/>
</dbReference>
<name>A0A2C6L3G8_9APIC</name>
<dbReference type="InterPro" id="IPR050899">
    <property type="entry name" value="DDRGK_domain-containing"/>
</dbReference>
<protein>
    <submittedName>
        <fullName evidence="2">Uncharacterized protein</fullName>
    </submittedName>
</protein>
<feature type="compositionally biased region" description="Acidic residues" evidence="1">
    <location>
        <begin position="1437"/>
        <end position="1448"/>
    </location>
</feature>
<keyword evidence="3" id="KW-1185">Reference proteome</keyword>
<feature type="non-terminal residue" evidence="2">
    <location>
        <position position="1624"/>
    </location>
</feature>
<dbReference type="VEuPathDB" id="ToxoDB:CSUI_003856"/>
<reference evidence="2 3" key="1">
    <citation type="journal article" date="2017" name="Int. J. Parasitol.">
        <title>The genome of the protozoan parasite Cystoisospora suis and a reverse vaccinology approach to identify vaccine candidates.</title>
        <authorList>
            <person name="Palmieri N."/>
            <person name="Shrestha A."/>
            <person name="Ruttkowski B."/>
            <person name="Beck T."/>
            <person name="Vogl C."/>
            <person name="Tomley F."/>
            <person name="Blake D.P."/>
            <person name="Joachim A."/>
        </authorList>
    </citation>
    <scope>NUCLEOTIDE SEQUENCE [LARGE SCALE GENOMIC DNA]</scope>
    <source>
        <strain evidence="2 3">Wien I</strain>
    </source>
</reference>
<feature type="region of interest" description="Disordered" evidence="1">
    <location>
        <begin position="415"/>
        <end position="449"/>
    </location>
</feature>
<dbReference type="GeneID" id="94427262"/>
<proteinExistence type="predicted"/>
<evidence type="ECO:0000313" key="2">
    <source>
        <dbReference type="EMBL" id="PHJ22294.1"/>
    </source>
</evidence>
<feature type="region of interest" description="Disordered" evidence="1">
    <location>
        <begin position="314"/>
        <end position="339"/>
    </location>
</feature>
<dbReference type="PANTHER" id="PTHR48176">
    <property type="entry name" value="DDRGK DOMAIN-CONTAINING PROTEIN 1"/>
    <property type="match status" value="1"/>
</dbReference>
<feature type="region of interest" description="Disordered" evidence="1">
    <location>
        <begin position="504"/>
        <end position="551"/>
    </location>
</feature>
<feature type="compositionally biased region" description="Basic and acidic residues" evidence="1">
    <location>
        <begin position="90"/>
        <end position="102"/>
    </location>
</feature>
<feature type="region of interest" description="Disordered" evidence="1">
    <location>
        <begin position="1377"/>
        <end position="1448"/>
    </location>
</feature>
<gene>
    <name evidence="2" type="ORF">CSUI_003856</name>
</gene>
<feature type="region of interest" description="Disordered" evidence="1">
    <location>
        <begin position="1331"/>
        <end position="1362"/>
    </location>
</feature>
<feature type="compositionally biased region" description="Polar residues" evidence="1">
    <location>
        <begin position="1127"/>
        <end position="1142"/>
    </location>
</feature>
<dbReference type="OrthoDB" id="332774at2759"/>
<feature type="compositionally biased region" description="Low complexity" evidence="1">
    <location>
        <begin position="69"/>
        <end position="89"/>
    </location>
</feature>
<organism evidence="2 3">
    <name type="scientific">Cystoisospora suis</name>
    <dbReference type="NCBI Taxonomy" id="483139"/>
    <lineage>
        <taxon>Eukaryota</taxon>
        <taxon>Sar</taxon>
        <taxon>Alveolata</taxon>
        <taxon>Apicomplexa</taxon>
        <taxon>Conoidasida</taxon>
        <taxon>Coccidia</taxon>
        <taxon>Eucoccidiorida</taxon>
        <taxon>Eimeriorina</taxon>
        <taxon>Sarcocystidae</taxon>
        <taxon>Cystoisospora</taxon>
    </lineage>
</organism>
<accession>A0A2C6L3G8</accession>
<feature type="region of interest" description="Disordered" evidence="1">
    <location>
        <begin position="196"/>
        <end position="218"/>
    </location>
</feature>
<sequence length="1624" mass="186315">MSHMKERIPSSLSDSSAFSYIIHRVYIHLMLGVSRLVDLVLRSHLSGNFHFSSFLYFIHHSSLLHNPHSPSQGRHSYLPSCRTSSPSSSEYRDTSRQQKDEIRLPKPFREVLSFPSPNRILSLDAGRTLSSFVSLLFTTEACCLRSKLCRSRSSLFSSSEEIGELDHSSHAMETHPLRDQENDAVAKMIDFYKREKGEEEERRRREDEGEEENMKERREEEEEIMFLWLVDFLCGGSNGDLFKEMTSHDQEKHSSFSSSSLLSSSSSLSPLLAFQLHLYRIVGLYMSSSLFSCISHRLYLLFPELSTHLVNKASLPRERSEEAGEERIPSSKSREWDRDRVDPPFSSSCFSSDSSIPDSLPFRSSLHTCLYQHALDSIDEGERCLQLLSSFLSMKGKRRKPDMIMGRSSLPPWLFSSSSSSDRDLETSQEVKRRKKKRTEKEKEERTAHEGLCEASIVKSVGEVLLQSRYFKKFLLLFLKEGEERNLLLSSSFHVEETRKKTFSQVEEEKKKKEEEENDLHAREPLDQGQSHDLSSVDRRERKERREDLQSSLHSDRGRDLIRLFFSFYCWLHVSLPSKEIRKEEEKEKEKEREEGLRRMRDFLSPVILDVLLGWICKELTPTASTSPTTTTAEEEEERDTYRAVSLTAVSRVSSFLLKRILSDMTRSRSLLEPLVFLGNPRDLHRDTGETRLKHLCETAPATYSTLLSSSSSSSFSSPSSHLVPLSSSSSSSSSSSASSRHHREVSEEALMRSFLTFLHEEKEDFWRQVFHQVILQGLSVYTWNSMKRSISIFQRDLRRHLFHVKLRHDGTIEDAVALLPLLESREEREKGILYVLQIVLLCLLSRKERTRKEEEETNRDFAGNRHEIVTVKGSNSHRGTIEKSSRPFHRLSTSIGKGGGEEEKRRAEGEKVLRSLKEIQHRFFLSPNFTLGHLRKACRESGGLKDLEKFVERILARVALCSPPHSALLRGISSIAYQLLKQDFLATSRLEDAARLCFLHAASIQAQFYEASSTTSPPPRSSEDPQEEEEEEVFPRSSSSSLVSFSSSDLRTCVDNRKGGERRRGKRRRYLALSFSSSSSFFSCNYDFPLWLLQGLHRLQKTIEGGEGENEEEEEKRATKRRKDTTSQPFSVSPCDETTNTHGDEERFFHAAEKIERREEKEEESNFEEKHRRLCLITRALLKACLRLLSGEEANEKDTREEGSSLFYNPLLLQHHAPPPHHLSSSLSSSSSSSGGLRSFEASLHAKEYLECLIDDLSLVRHLMSCLSYRSTSYASDITSSSFAPWSSSFFASSSSSSPLSSSLPSFRTPFLLFIPPVLLDLYLPLKQNEEEEEGEDVSSKTSPFSGGEKEGDPSSKHGANLIVGETCVVIPRVSDEDEEDLEDEEERTFFPALQKDQDEEEEEEEEEDRYHPSSSSRGLVWRGERSKEKEKKDQGEDEEDEERDNLEEYECPTWKRLCLYEYDMKSQRDRRSKRRDNEKKKKKRDGLLSSEDATVLVDEEGGGDRSTRAISQHHTFPEEFVKRLVDIAAAKCLLLEAGVFSSPEEKKFLWRSDPVDLIQRLTSVGYLCTSIRLAESTNIDLYLPFLSFIMNFILIKERDYLLPRRSLFSPPYASSQTPLEAS</sequence>
<dbReference type="PANTHER" id="PTHR48176:SF1">
    <property type="entry name" value="DDRGK DOMAIN-CONTAINING PROTEIN 1"/>
    <property type="match status" value="1"/>
</dbReference>
<feature type="compositionally biased region" description="Basic and acidic residues" evidence="1">
    <location>
        <begin position="421"/>
        <end position="431"/>
    </location>
</feature>
<feature type="compositionally biased region" description="Basic and acidic residues" evidence="1">
    <location>
        <begin position="535"/>
        <end position="551"/>
    </location>
</feature>
<feature type="compositionally biased region" description="Basic and acidic residues" evidence="1">
    <location>
        <begin position="439"/>
        <end position="449"/>
    </location>
</feature>
<evidence type="ECO:0000256" key="1">
    <source>
        <dbReference type="SAM" id="MobiDB-lite"/>
    </source>
</evidence>
<feature type="compositionally biased region" description="Acidic residues" evidence="1">
    <location>
        <begin position="1399"/>
        <end position="1409"/>
    </location>
</feature>
<feature type="compositionally biased region" description="Basic and acidic residues" evidence="1">
    <location>
        <begin position="507"/>
        <end position="526"/>
    </location>
</feature>
<feature type="compositionally biased region" description="Basic and acidic residues" evidence="1">
    <location>
        <begin position="1424"/>
        <end position="1436"/>
    </location>
</feature>
<feature type="region of interest" description="Disordered" evidence="1">
    <location>
        <begin position="1011"/>
        <end position="1044"/>
    </location>
</feature>
<comment type="caution">
    <text evidence="2">The sequence shown here is derived from an EMBL/GenBank/DDBJ whole genome shotgun (WGS) entry which is preliminary data.</text>
</comment>